<comment type="caution">
    <text evidence="3">The sequence shown here is derived from an EMBL/GenBank/DDBJ whole genome shotgun (WGS) entry which is preliminary data.</text>
</comment>
<evidence type="ECO:0000256" key="1">
    <source>
        <dbReference type="SAM" id="Phobius"/>
    </source>
</evidence>
<feature type="transmembrane region" description="Helical" evidence="1">
    <location>
        <begin position="70"/>
        <end position="89"/>
    </location>
</feature>
<feature type="transmembrane region" description="Helical" evidence="1">
    <location>
        <begin position="180"/>
        <end position="199"/>
    </location>
</feature>
<dbReference type="EMBL" id="SMFQ01000005">
    <property type="protein sequence ID" value="TCJ82663.1"/>
    <property type="molecule type" value="Genomic_DNA"/>
</dbReference>
<reference evidence="3 4" key="1">
    <citation type="submission" date="2019-03" db="EMBL/GenBank/DDBJ databases">
        <title>Genomic Encyclopedia of Type Strains, Phase IV (KMG-IV): sequencing the most valuable type-strain genomes for metagenomic binning, comparative biology and taxonomic classification.</title>
        <authorList>
            <person name="Goeker M."/>
        </authorList>
    </citation>
    <scope>NUCLEOTIDE SEQUENCE [LARGE SCALE GENOMIC DNA]</scope>
    <source>
        <strain evidence="3 4">DSM 24830</strain>
    </source>
</reference>
<gene>
    <name evidence="3" type="ORF">EV695_3395</name>
</gene>
<organism evidence="3 4">
    <name type="scientific">Cocleimonas flava</name>
    <dbReference type="NCBI Taxonomy" id="634765"/>
    <lineage>
        <taxon>Bacteria</taxon>
        <taxon>Pseudomonadati</taxon>
        <taxon>Pseudomonadota</taxon>
        <taxon>Gammaproteobacteria</taxon>
        <taxon>Thiotrichales</taxon>
        <taxon>Thiotrichaceae</taxon>
        <taxon>Cocleimonas</taxon>
    </lineage>
</organism>
<accession>A0A4R1ENW3</accession>
<evidence type="ECO:0000313" key="3">
    <source>
        <dbReference type="EMBL" id="TCJ82663.1"/>
    </source>
</evidence>
<evidence type="ECO:0000256" key="2">
    <source>
        <dbReference type="SAM" id="SignalP"/>
    </source>
</evidence>
<keyword evidence="2" id="KW-0732">Signal</keyword>
<dbReference type="Pfam" id="PF04955">
    <property type="entry name" value="HupE_UreJ"/>
    <property type="match status" value="1"/>
</dbReference>
<protein>
    <submittedName>
        <fullName evidence="3">Urease accessory protein</fullName>
    </submittedName>
</protein>
<feature type="transmembrane region" description="Helical" evidence="1">
    <location>
        <begin position="42"/>
        <end position="63"/>
    </location>
</feature>
<dbReference type="RefSeq" id="WP_131907173.1">
    <property type="nucleotide sequence ID" value="NZ_BAAAFU010000007.1"/>
</dbReference>
<dbReference type="AlphaFoldDB" id="A0A4R1ENW3"/>
<feature type="chain" id="PRO_5020583065" evidence="2">
    <location>
        <begin position="27"/>
        <end position="200"/>
    </location>
</feature>
<dbReference type="Proteomes" id="UP000294887">
    <property type="component" value="Unassembled WGS sequence"/>
</dbReference>
<feature type="transmembrane region" description="Helical" evidence="1">
    <location>
        <begin position="148"/>
        <end position="168"/>
    </location>
</feature>
<evidence type="ECO:0000313" key="4">
    <source>
        <dbReference type="Proteomes" id="UP000294887"/>
    </source>
</evidence>
<sequence>MNPKTSVFVKCLLLIAGIFSSSLVFAHSDAGSIGGGFMSGFLHPMLGLDHVVAMVAVGLWGVFLGRPAIWILPVVFPLVMAFGGALGVVGVPIPYIETGIALSGLVLGLAVAFAVRPPIWVAAVLVGAFAIFHGHAHGTELPNAANPLIYSIGFVIGTGLLHLAGIAFGELTRWSWGKYVVRSGGVVIALVGLGFLSGAL</sequence>
<keyword evidence="1" id="KW-0472">Membrane</keyword>
<feature type="transmembrane region" description="Helical" evidence="1">
    <location>
        <begin position="119"/>
        <end position="136"/>
    </location>
</feature>
<dbReference type="OrthoDB" id="9808192at2"/>
<proteinExistence type="predicted"/>
<feature type="signal peptide" evidence="2">
    <location>
        <begin position="1"/>
        <end position="26"/>
    </location>
</feature>
<keyword evidence="1" id="KW-0812">Transmembrane</keyword>
<name>A0A4R1ENW3_9GAMM</name>
<dbReference type="PIRSF" id="PIRSF016919">
    <property type="entry name" value="HupE_UreJ"/>
    <property type="match status" value="1"/>
</dbReference>
<dbReference type="InterPro" id="IPR007038">
    <property type="entry name" value="HupE_UreJ"/>
</dbReference>
<keyword evidence="4" id="KW-1185">Reference proteome</keyword>
<keyword evidence="1" id="KW-1133">Transmembrane helix</keyword>